<organism evidence="1 2">
    <name type="scientific">Parascaris equorum</name>
    <name type="common">Equine roundworm</name>
    <dbReference type="NCBI Taxonomy" id="6256"/>
    <lineage>
        <taxon>Eukaryota</taxon>
        <taxon>Metazoa</taxon>
        <taxon>Ecdysozoa</taxon>
        <taxon>Nematoda</taxon>
        <taxon>Chromadorea</taxon>
        <taxon>Rhabditida</taxon>
        <taxon>Spirurina</taxon>
        <taxon>Ascaridomorpha</taxon>
        <taxon>Ascaridoidea</taxon>
        <taxon>Ascarididae</taxon>
        <taxon>Parascaris</taxon>
    </lineage>
</organism>
<evidence type="ECO:0000313" key="2">
    <source>
        <dbReference type="WBParaSite" id="PEQ_0000157801-mRNA-1"/>
    </source>
</evidence>
<dbReference type="Proteomes" id="UP000887564">
    <property type="component" value="Unplaced"/>
</dbReference>
<name>A0A914R5P0_PAREQ</name>
<proteinExistence type="predicted"/>
<accession>A0A914R5P0</accession>
<dbReference type="WBParaSite" id="PEQ_0000157801-mRNA-1">
    <property type="protein sequence ID" value="PEQ_0000157801-mRNA-1"/>
    <property type="gene ID" value="PEQ_0000157801"/>
</dbReference>
<reference evidence="2" key="1">
    <citation type="submission" date="2022-11" db="UniProtKB">
        <authorList>
            <consortium name="WormBaseParasite"/>
        </authorList>
    </citation>
    <scope>IDENTIFICATION</scope>
</reference>
<dbReference type="AlphaFoldDB" id="A0A914R5P0"/>
<keyword evidence="1" id="KW-1185">Reference proteome</keyword>
<evidence type="ECO:0000313" key="1">
    <source>
        <dbReference type="Proteomes" id="UP000887564"/>
    </source>
</evidence>
<protein>
    <submittedName>
        <fullName evidence="2">Uncharacterized protein</fullName>
    </submittedName>
</protein>
<sequence length="62" mass="7480">LNDVHQSRKDLEEQWGKIDDGALRIVRAFLDVENRIYEMRDRIGNVRKRLDRVSVLHIEYKT</sequence>